<reference evidence="2" key="2">
    <citation type="submission" date="2025-09" db="UniProtKB">
        <authorList>
            <consortium name="Ensembl"/>
        </authorList>
    </citation>
    <scope>IDENTIFICATION</scope>
</reference>
<dbReference type="Proteomes" id="UP000694552">
    <property type="component" value="Unplaced"/>
</dbReference>
<evidence type="ECO:0000313" key="2">
    <source>
        <dbReference type="Ensembl" id="ENSOSUP00000004479.1"/>
    </source>
</evidence>
<sequence length="68" mass="7117">MGTVPQRLQRLLDRPGPLGDLLGRLEARTGVRRLYLATGATGAPGTPPPHRASGLCGGAGDWDRAGRE</sequence>
<organism evidence="2 3">
    <name type="scientific">Otus sunia</name>
    <name type="common">Oriental scops-owl</name>
    <dbReference type="NCBI Taxonomy" id="257818"/>
    <lineage>
        <taxon>Eukaryota</taxon>
        <taxon>Metazoa</taxon>
        <taxon>Chordata</taxon>
        <taxon>Craniata</taxon>
        <taxon>Vertebrata</taxon>
        <taxon>Euteleostomi</taxon>
        <taxon>Archelosauria</taxon>
        <taxon>Archosauria</taxon>
        <taxon>Dinosauria</taxon>
        <taxon>Saurischia</taxon>
        <taxon>Theropoda</taxon>
        <taxon>Coelurosauria</taxon>
        <taxon>Aves</taxon>
        <taxon>Neognathae</taxon>
        <taxon>Neoaves</taxon>
        <taxon>Telluraves</taxon>
        <taxon>Strigiformes</taxon>
        <taxon>Strigidae</taxon>
        <taxon>Otus</taxon>
    </lineage>
</organism>
<accession>A0A8C8AHW0</accession>
<keyword evidence="3" id="KW-1185">Reference proteome</keyword>
<evidence type="ECO:0000313" key="3">
    <source>
        <dbReference type="Proteomes" id="UP000694552"/>
    </source>
</evidence>
<name>A0A8C8AHW0_9STRI</name>
<reference evidence="2" key="1">
    <citation type="submission" date="2025-08" db="UniProtKB">
        <authorList>
            <consortium name="Ensembl"/>
        </authorList>
    </citation>
    <scope>IDENTIFICATION</scope>
</reference>
<evidence type="ECO:0000256" key="1">
    <source>
        <dbReference type="SAM" id="MobiDB-lite"/>
    </source>
</evidence>
<dbReference type="Ensembl" id="ENSOSUT00000004625.1">
    <property type="protein sequence ID" value="ENSOSUP00000004479.1"/>
    <property type="gene ID" value="ENSOSUG00000003297.1"/>
</dbReference>
<proteinExistence type="predicted"/>
<dbReference type="AlphaFoldDB" id="A0A8C8AHW0"/>
<feature type="region of interest" description="Disordered" evidence="1">
    <location>
        <begin position="38"/>
        <end position="68"/>
    </location>
</feature>
<protein>
    <submittedName>
        <fullName evidence="2">Uncharacterized protein</fullName>
    </submittedName>
</protein>